<evidence type="ECO:0000313" key="3">
    <source>
        <dbReference type="EMBL" id="KAK1395649.1"/>
    </source>
</evidence>
<evidence type="ECO:0000256" key="1">
    <source>
        <dbReference type="SAM" id="MobiDB-lite"/>
    </source>
</evidence>
<accession>A0AAD8J0W1</accession>
<dbReference type="InterPro" id="IPR003169">
    <property type="entry name" value="GYF"/>
</dbReference>
<feature type="compositionally biased region" description="Low complexity" evidence="1">
    <location>
        <begin position="722"/>
        <end position="733"/>
    </location>
</feature>
<feature type="region of interest" description="Disordered" evidence="1">
    <location>
        <begin position="1081"/>
        <end position="1160"/>
    </location>
</feature>
<feature type="compositionally biased region" description="Polar residues" evidence="1">
    <location>
        <begin position="430"/>
        <end position="447"/>
    </location>
</feature>
<feature type="compositionally biased region" description="Polar residues" evidence="1">
    <location>
        <begin position="1484"/>
        <end position="1501"/>
    </location>
</feature>
<feature type="compositionally biased region" description="Basic and acidic residues" evidence="1">
    <location>
        <begin position="450"/>
        <end position="473"/>
    </location>
</feature>
<reference evidence="3" key="1">
    <citation type="submission" date="2023-02" db="EMBL/GenBank/DDBJ databases">
        <title>Genome of toxic invasive species Heracleum sosnowskyi carries increased number of genes despite the absence of recent whole-genome duplications.</title>
        <authorList>
            <person name="Schelkunov M."/>
            <person name="Shtratnikova V."/>
            <person name="Makarenko M."/>
            <person name="Klepikova A."/>
            <person name="Omelchenko D."/>
            <person name="Novikova G."/>
            <person name="Obukhova E."/>
            <person name="Bogdanov V."/>
            <person name="Penin A."/>
            <person name="Logacheva M."/>
        </authorList>
    </citation>
    <scope>NUCLEOTIDE SEQUENCE</scope>
    <source>
        <strain evidence="3">Hsosn_3</strain>
        <tissue evidence="3">Leaf</tissue>
    </source>
</reference>
<gene>
    <name evidence="3" type="ORF">POM88_005512</name>
</gene>
<evidence type="ECO:0000259" key="2">
    <source>
        <dbReference type="PROSITE" id="PS50829"/>
    </source>
</evidence>
<dbReference type="SMART" id="SM00444">
    <property type="entry name" value="GYF"/>
    <property type="match status" value="1"/>
</dbReference>
<feature type="compositionally biased region" description="Polar residues" evidence="1">
    <location>
        <begin position="1508"/>
        <end position="1520"/>
    </location>
</feature>
<feature type="compositionally biased region" description="Basic and acidic residues" evidence="1">
    <location>
        <begin position="142"/>
        <end position="194"/>
    </location>
</feature>
<feature type="compositionally biased region" description="Basic and acidic residues" evidence="1">
    <location>
        <begin position="1248"/>
        <end position="1257"/>
    </location>
</feature>
<feature type="compositionally biased region" description="Polar residues" evidence="1">
    <location>
        <begin position="43"/>
        <end position="56"/>
    </location>
</feature>
<protein>
    <submittedName>
        <fullName evidence="3">Deoxyuridine 5'-triphosphate nucleotidohydrolase-like</fullName>
    </submittedName>
</protein>
<organism evidence="3 4">
    <name type="scientific">Heracleum sosnowskyi</name>
    <dbReference type="NCBI Taxonomy" id="360622"/>
    <lineage>
        <taxon>Eukaryota</taxon>
        <taxon>Viridiplantae</taxon>
        <taxon>Streptophyta</taxon>
        <taxon>Embryophyta</taxon>
        <taxon>Tracheophyta</taxon>
        <taxon>Spermatophyta</taxon>
        <taxon>Magnoliopsida</taxon>
        <taxon>eudicotyledons</taxon>
        <taxon>Gunneridae</taxon>
        <taxon>Pentapetalae</taxon>
        <taxon>asterids</taxon>
        <taxon>campanulids</taxon>
        <taxon>Apiales</taxon>
        <taxon>Apiaceae</taxon>
        <taxon>Apioideae</taxon>
        <taxon>apioid superclade</taxon>
        <taxon>Tordylieae</taxon>
        <taxon>Tordyliinae</taxon>
        <taxon>Heracleum</taxon>
    </lineage>
</organism>
<feature type="compositionally biased region" description="Polar residues" evidence="1">
    <location>
        <begin position="235"/>
        <end position="254"/>
    </location>
</feature>
<feature type="compositionally biased region" description="Polar residues" evidence="1">
    <location>
        <begin position="1263"/>
        <end position="1276"/>
    </location>
</feature>
<dbReference type="SUPFAM" id="SSF55277">
    <property type="entry name" value="GYF domain"/>
    <property type="match status" value="1"/>
</dbReference>
<feature type="domain" description="GYF" evidence="2">
    <location>
        <begin position="525"/>
        <end position="576"/>
    </location>
</feature>
<dbReference type="EMBL" id="JAUIZM010000002">
    <property type="protein sequence ID" value="KAK1395649.1"/>
    <property type="molecule type" value="Genomic_DNA"/>
</dbReference>
<feature type="compositionally biased region" description="Low complexity" evidence="1">
    <location>
        <begin position="274"/>
        <end position="285"/>
    </location>
</feature>
<feature type="compositionally biased region" description="Polar residues" evidence="1">
    <location>
        <begin position="23"/>
        <end position="35"/>
    </location>
</feature>
<feature type="region of interest" description="Disordered" evidence="1">
    <location>
        <begin position="1464"/>
        <end position="1559"/>
    </location>
</feature>
<dbReference type="PANTHER" id="PTHR47471">
    <property type="entry name" value="GYF DOMAIN-CONTAINING PROTEIN"/>
    <property type="match status" value="1"/>
</dbReference>
<feature type="region of interest" description="Disordered" evidence="1">
    <location>
        <begin position="1700"/>
        <end position="1725"/>
    </location>
</feature>
<feature type="compositionally biased region" description="Polar residues" evidence="1">
    <location>
        <begin position="1082"/>
        <end position="1098"/>
    </location>
</feature>
<evidence type="ECO:0000313" key="4">
    <source>
        <dbReference type="Proteomes" id="UP001237642"/>
    </source>
</evidence>
<dbReference type="PROSITE" id="PS50829">
    <property type="entry name" value="GYF"/>
    <property type="match status" value="1"/>
</dbReference>
<sequence length="1751" mass="191541">MAASNSPRLDSRDNQISKDGLGFNNTIPLSPQWLQTKPGENKTGVSTGENQFSPFSGHSGRPAHVTKSPGNGEEVNDFQKRKDVFRPSMLDAESGRRDRWRDEERETNTSVRRDRWREGDKELGDHRKVDRWTDNPSVRQLGEVRRAPPERWTDSSNKDNNHDQRHETKWTTRWDHKENDSSREKWLDHGKDATDVSLAKGFSRHTSQGKDEKDGDHYRPWRSNSFASRGKTDSPHQQTALPNKQISSFVQSQGRGRGENIGTTFSLGRGRVPSGGNSYNNLSNYPHSPGSFAEKGENHDPSPLRYSRTKLLDLYRNADMGSLCKIFDGFAQVPSLTQEEPVEPLAFCVPSSEELVVIEGIDKGDILSSGVVQGAKDGSVERGSVDNTPSRRTRLGSREDIPVGPDGNDMSKGKEDSAPYRRNDQVIASKESSMQGISPVQSSSAWRSLSMKEHTHSASPDRRDVPSDGRSRTSDFSWPQSQRDLPNNLGKIKTWGDDQVIRRQLSAGLDREQEQRTLSQPPPEELVLFYKDPRGETQGPFSGVDIIGWFEGGYFGLDLLVRLANAPTDMPFTPLGDVMPHLRSKARAPPGFTAPKQNEMTDAVNRPNISNLGKLHASSSEVDMARNDARYMQGSTDVASRFLESLVSGNTSTPAENFAPGIQSYYGSGPVPSLGTESGDTLSLLVKRMTLERQSSLPNPNPFWPGREAPSVGPKSEYLHESSLQQSSIPSPITDNPRSQLHSQNADLLSILQGSSDKSSPVVNNGVSGWSNFPIQGCSDPLQDKLDMLRGQNVPPQAAFQQRLQSPNQPSLISLLGQGVDNTSGMINRENLLSSGLCQDPQLLSLLQQQYLMQLQSQSPAPSQQLSVLDKLLLLQQQQQKQEEQQQILRQKQLLSQVLSEQQSRQLFSGTSHGQLQAAGLLDENASVGLDRFQTSHELLQTGAQIQVPNIPDERLTNFTNLPPNISQGTGIAVSSEASSIHLPHEMFGNAIHQKGWDTSLPERIDDIQSKASLLASPGVNMSHMSQVLDNHQQENLFHNNFKTDKSDFPQRSEAGRSYSSLVQPVVPVTKPNVEDEVLLPGQSNDLNVTPVTVSAGTHSGRVPGSSSSIVKDVKSIDEIEVKKGSDRKSRKQKSVKSSDQAKEVPNMQLPKESESDVRSSFDINLETQTFLPQQDSSHEVPLQETQESKSDVVAGEIVDLQKGKISVRGHSFVEDGEIVGTKSVSGHRGWKPSPGLKPKSFLEIQQEEQKRSHAEMSEADTSHSLGSTNFSSPTPWSGVVANSDRKSIRESQLNGGSLELQIGNTGGSVNQKSKKSQLHDLLAEDAVRPSVIGIPDNKSNIPLVSTQSSEFDSVDDDNFVEAKDSKKNRKKSAKAKNSIGKVSVPAASADVSFASSPIEKAKSSRLAQQDKEILPAVPSGPSLGDFVLWKGENANTSAAPAWCTDSGKLTKPTSLRDILKEQGKKVSTGQHENSIQIPHRSLPTHSTRGNGSSKTITASSPAKVASAVQNTSQASSQTKNKVDDDFFWGPLDQPKQETKQSDFPQLTTQGSWGKNSPVKGVLGASSVSIQKSMGNRTAEFASPASTRSSSRGKKDAVSKQSEAVDFRNWCQSECVRLIGTKDTSFLEFCLKQTRSEAEILLTENLGPFDPKHEFIEKFLNYKDFLPANVLEIALQGQNDQKVTGYGPGDVNSAVGVFGNSDQGEATVPDGTTKGGGKKKGRKGKKVSPAVLGFNVVSNRIMMGEIQVVED</sequence>
<feature type="compositionally biased region" description="Polar residues" evidence="1">
    <location>
        <begin position="1542"/>
        <end position="1555"/>
    </location>
</feature>
<dbReference type="Pfam" id="PF02213">
    <property type="entry name" value="GYF"/>
    <property type="match status" value="1"/>
</dbReference>
<feature type="compositionally biased region" description="Polar residues" evidence="1">
    <location>
        <begin position="474"/>
        <end position="485"/>
    </location>
</feature>
<feature type="region of interest" description="Disordered" evidence="1">
    <location>
        <begin position="375"/>
        <end position="492"/>
    </location>
</feature>
<feature type="compositionally biased region" description="Basic and acidic residues" evidence="1">
    <location>
        <begin position="208"/>
        <end position="219"/>
    </location>
</feature>
<dbReference type="CDD" id="cd00072">
    <property type="entry name" value="GYF"/>
    <property type="match status" value="1"/>
</dbReference>
<feature type="region of interest" description="Disordered" evidence="1">
    <location>
        <begin position="1246"/>
        <end position="1286"/>
    </location>
</feature>
<reference evidence="3" key="2">
    <citation type="submission" date="2023-05" db="EMBL/GenBank/DDBJ databases">
        <authorList>
            <person name="Schelkunov M.I."/>
        </authorList>
    </citation>
    <scope>NUCLEOTIDE SEQUENCE</scope>
    <source>
        <strain evidence="3">Hsosn_3</strain>
        <tissue evidence="3">Leaf</tissue>
    </source>
</reference>
<name>A0AAD8J0W1_9APIA</name>
<dbReference type="PANTHER" id="PTHR47471:SF1">
    <property type="entry name" value="PROTEIN ESSENTIAL FOR POTEXVIRUS ACCUMULATION 1"/>
    <property type="match status" value="1"/>
</dbReference>
<feature type="region of interest" description="Disordered" evidence="1">
    <location>
        <begin position="1"/>
        <end position="304"/>
    </location>
</feature>
<dbReference type="Gene3D" id="3.30.1490.40">
    <property type="match status" value="1"/>
</dbReference>
<feature type="region of interest" description="Disordered" evidence="1">
    <location>
        <begin position="695"/>
        <end position="740"/>
    </location>
</feature>
<feature type="region of interest" description="Disordered" evidence="1">
    <location>
        <begin position="1577"/>
        <end position="1598"/>
    </location>
</feature>
<feature type="compositionally biased region" description="Basic and acidic residues" evidence="1">
    <location>
        <begin position="1112"/>
        <end position="1128"/>
    </location>
</feature>
<dbReference type="Proteomes" id="UP001237642">
    <property type="component" value="Unassembled WGS sequence"/>
</dbReference>
<feature type="compositionally biased region" description="Basic and acidic residues" evidence="1">
    <location>
        <begin position="93"/>
        <end position="133"/>
    </location>
</feature>
<feature type="compositionally biased region" description="Basic and acidic residues" evidence="1">
    <location>
        <begin position="409"/>
        <end position="424"/>
    </location>
</feature>
<feature type="compositionally biased region" description="Basic residues" evidence="1">
    <location>
        <begin position="1716"/>
        <end position="1725"/>
    </location>
</feature>
<comment type="caution">
    <text evidence="3">The sequence shown here is derived from an EMBL/GenBank/DDBJ whole genome shotgun (WGS) entry which is preliminary data.</text>
</comment>
<keyword evidence="4" id="KW-1185">Reference proteome</keyword>
<dbReference type="InterPro" id="IPR035445">
    <property type="entry name" value="GYF-like_dom_sf"/>
</dbReference>
<feature type="compositionally biased region" description="Polar residues" evidence="1">
    <location>
        <begin position="1466"/>
        <end position="1477"/>
    </location>
</feature>
<proteinExistence type="predicted"/>